<proteinExistence type="inferred from homology"/>
<dbReference type="GO" id="GO:0017136">
    <property type="term" value="F:histone deacetylase activity, NAD-dependent"/>
    <property type="evidence" value="ECO:0007669"/>
    <property type="project" value="TreeGrafter"/>
</dbReference>
<name>A0A644UUC6_9ZZZZ</name>
<dbReference type="InterPro" id="IPR026590">
    <property type="entry name" value="Ssirtuin_cat_dom"/>
</dbReference>
<reference evidence="4" key="1">
    <citation type="submission" date="2019-08" db="EMBL/GenBank/DDBJ databases">
        <authorList>
            <person name="Kucharzyk K."/>
            <person name="Murdoch R.W."/>
            <person name="Higgins S."/>
            <person name="Loffler F."/>
        </authorList>
    </citation>
    <scope>NUCLEOTIDE SEQUENCE</scope>
</reference>
<accession>A0A644UUC6</accession>
<dbReference type="PANTHER" id="PTHR11085:SF4">
    <property type="entry name" value="NAD-DEPENDENT PROTEIN DEACYLASE"/>
    <property type="match status" value="1"/>
</dbReference>
<dbReference type="EC" id="3.5.1.-" evidence="4"/>
<keyword evidence="1" id="KW-0808">Transferase</keyword>
<dbReference type="PROSITE" id="PS50305">
    <property type="entry name" value="SIRTUIN"/>
    <property type="match status" value="1"/>
</dbReference>
<dbReference type="InterPro" id="IPR027546">
    <property type="entry name" value="Sirtuin_class_III"/>
</dbReference>
<gene>
    <name evidence="4" type="primary">cobB_7</name>
    <name evidence="4" type="ORF">SDC9_28428</name>
</gene>
<dbReference type="GO" id="GO:0070403">
    <property type="term" value="F:NAD+ binding"/>
    <property type="evidence" value="ECO:0007669"/>
    <property type="project" value="InterPro"/>
</dbReference>
<keyword evidence="4" id="KW-0378">Hydrolase</keyword>
<dbReference type="SUPFAM" id="SSF52467">
    <property type="entry name" value="DHS-like NAD/FAD-binding domain"/>
    <property type="match status" value="1"/>
</dbReference>
<dbReference type="Gene3D" id="3.40.50.1220">
    <property type="entry name" value="TPP-binding domain"/>
    <property type="match status" value="1"/>
</dbReference>
<evidence type="ECO:0000256" key="2">
    <source>
        <dbReference type="ARBA" id="ARBA00023027"/>
    </source>
</evidence>
<dbReference type="InterPro" id="IPR003000">
    <property type="entry name" value="Sirtuin"/>
</dbReference>
<dbReference type="InterPro" id="IPR029035">
    <property type="entry name" value="DHS-like_NAD/FAD-binding_dom"/>
</dbReference>
<evidence type="ECO:0000259" key="3">
    <source>
        <dbReference type="PROSITE" id="PS50305"/>
    </source>
</evidence>
<feature type="domain" description="Deacetylase sirtuin-type" evidence="3">
    <location>
        <begin position="1"/>
        <end position="240"/>
    </location>
</feature>
<dbReference type="GO" id="GO:0036055">
    <property type="term" value="F:protein-succinyllysine desuccinylase activity"/>
    <property type="evidence" value="ECO:0007669"/>
    <property type="project" value="InterPro"/>
</dbReference>
<comment type="caution">
    <text evidence="4">The sequence shown here is derived from an EMBL/GenBank/DDBJ whole genome shotgun (WGS) entry which is preliminary data.</text>
</comment>
<dbReference type="AlphaFoldDB" id="A0A644UUC6"/>
<dbReference type="PANTHER" id="PTHR11085">
    <property type="entry name" value="NAD-DEPENDENT PROTEIN DEACYLASE SIRTUIN-5, MITOCHONDRIAL-RELATED"/>
    <property type="match status" value="1"/>
</dbReference>
<protein>
    <submittedName>
        <fullName evidence="4">NAD-dependent protein deacylase</fullName>
        <ecNumber evidence="4">3.5.1.-</ecNumber>
    </submittedName>
</protein>
<keyword evidence="2" id="KW-0520">NAD</keyword>
<dbReference type="Gene3D" id="3.30.1600.10">
    <property type="entry name" value="SIR2/SIRT2 'Small Domain"/>
    <property type="match status" value="1"/>
</dbReference>
<dbReference type="CDD" id="cd01412">
    <property type="entry name" value="SIRT5_Af1_CobB"/>
    <property type="match status" value="1"/>
</dbReference>
<dbReference type="Pfam" id="PF02146">
    <property type="entry name" value="SIR2"/>
    <property type="match status" value="1"/>
</dbReference>
<evidence type="ECO:0000313" key="4">
    <source>
        <dbReference type="EMBL" id="MPL82484.1"/>
    </source>
</evidence>
<dbReference type="EMBL" id="VSSQ01000163">
    <property type="protein sequence ID" value="MPL82484.1"/>
    <property type="molecule type" value="Genomic_DNA"/>
</dbReference>
<dbReference type="InterPro" id="IPR050134">
    <property type="entry name" value="NAD-dep_sirtuin_deacylases"/>
</dbReference>
<evidence type="ECO:0000256" key="1">
    <source>
        <dbReference type="ARBA" id="ARBA00022679"/>
    </source>
</evidence>
<sequence length="240" mass="27178">MDEYFVKKEIRMKKLVVLTGAGMSAESGLSTFRGSDGLWEKHRIEDVASPEGFAANPELVFNFYNHRRRELLAAKPNEGHIGLARLEKEFDVRIITQNIDNLHEQAGSSHVLHLHGELMKVRSVNHPERIYELSESNCDIHLGDKDPYGDQLRPHIVWFGEAVPMIEPAIELTEQSDIFVIIGTSLNVYPAAGLLNYVRRRQPVFLIDPMDVYTSRRDLHIIRAGASEGVGILTKLLKDI</sequence>
<dbReference type="InterPro" id="IPR026591">
    <property type="entry name" value="Sirtuin_cat_small_dom_sf"/>
</dbReference>
<organism evidence="4">
    <name type="scientific">bioreactor metagenome</name>
    <dbReference type="NCBI Taxonomy" id="1076179"/>
    <lineage>
        <taxon>unclassified sequences</taxon>
        <taxon>metagenomes</taxon>
        <taxon>ecological metagenomes</taxon>
    </lineage>
</organism>
<dbReference type="HAMAP" id="MF_01121">
    <property type="entry name" value="Sirtuin_ClassIII"/>
    <property type="match status" value="1"/>
</dbReference>
<dbReference type="GO" id="GO:0036054">
    <property type="term" value="F:protein-malonyllysine demalonylase activity"/>
    <property type="evidence" value="ECO:0007669"/>
    <property type="project" value="InterPro"/>
</dbReference>